<name>A0AC34EZT9_9BILA</name>
<dbReference type="Proteomes" id="UP000887579">
    <property type="component" value="Unplaced"/>
</dbReference>
<accession>A0AC34EZT9</accession>
<reference evidence="2" key="1">
    <citation type="submission" date="2022-11" db="UniProtKB">
        <authorList>
            <consortium name="WormBaseParasite"/>
        </authorList>
    </citation>
    <scope>IDENTIFICATION</scope>
</reference>
<dbReference type="WBParaSite" id="ES5_v2.g10245.t1">
    <property type="protein sequence ID" value="ES5_v2.g10245.t1"/>
    <property type="gene ID" value="ES5_v2.g10245"/>
</dbReference>
<evidence type="ECO:0000313" key="1">
    <source>
        <dbReference type="Proteomes" id="UP000887579"/>
    </source>
</evidence>
<organism evidence="1 2">
    <name type="scientific">Panagrolaimus sp. ES5</name>
    <dbReference type="NCBI Taxonomy" id="591445"/>
    <lineage>
        <taxon>Eukaryota</taxon>
        <taxon>Metazoa</taxon>
        <taxon>Ecdysozoa</taxon>
        <taxon>Nematoda</taxon>
        <taxon>Chromadorea</taxon>
        <taxon>Rhabditida</taxon>
        <taxon>Tylenchina</taxon>
        <taxon>Panagrolaimomorpha</taxon>
        <taxon>Panagrolaimoidea</taxon>
        <taxon>Panagrolaimidae</taxon>
        <taxon>Panagrolaimus</taxon>
    </lineage>
</organism>
<evidence type="ECO:0000313" key="2">
    <source>
        <dbReference type="WBParaSite" id="ES5_v2.g10245.t1"/>
    </source>
</evidence>
<proteinExistence type="predicted"/>
<sequence>MMKTGVRIQNVLTDAVFYKTLRLSNTARKGRTVGEIVNLMAIDVERFQTLCQQSQQFWSTPLQITLCLIFLYTVLGLAFIGGVIVMILLIPLNMIVSIKVKKWQSLQMKLKDERQKMTNEVMNGVKVIKLYAWEKPMLKVISDIRAKEVALIRKASMTRTFIDVLNSASPFLVAMVTFGTYLLASPNNRMTPQVAFVSLTLFSQLRVPLFMISEMIGLTVQTMISNERLKTFFVEEELDPEAIQRENSNNFEKSIEVQTATFSWDSDRSIPATLKNIDLTIKRGQLVAVVGKVGSGKSSLLSAILGEMEKRQGYVGIWGQCAYSSQQAWIQNMSLRNNILFEHEYDQSRYKEIIDACELTRDLEILPHGDYTEIGEKGINLSGGQKARVSLARALYQNSDIYFLDDPLSAVDAIVGEQIFKKAIGPEGILKDKTRILVTHSLNYLNDCDFIVVIDDGTITHIGKYQDLIDDPNVADVFKTLQQSSEDELPLDEEEEENIDNENNDAESDDSDVSAPGTITSRFVSRHSTVHSRGRKSRMTVDTEITKTSYKSSKSAYNKKEAIKMIQEEFAASGRVNPHIYYSYFKAMSVFLFLLFIAFFIGNSVATVGRSLWLSDW</sequence>
<protein>
    <submittedName>
        <fullName evidence="2">Uncharacterized protein</fullName>
    </submittedName>
</protein>